<gene>
    <name evidence="6" type="ORF">HPBE_LOCUS24296</name>
</gene>
<evidence type="ECO:0000256" key="4">
    <source>
        <dbReference type="PROSITE-ProRule" id="PRU00317"/>
    </source>
</evidence>
<keyword evidence="7" id="KW-1185">Reference proteome</keyword>
<name>A0A183GNM7_HELPZ</name>
<dbReference type="Pfam" id="PF00806">
    <property type="entry name" value="PUF"/>
    <property type="match status" value="2"/>
</dbReference>
<keyword evidence="3" id="KW-0221">Differentiation</keyword>
<dbReference type="Gene3D" id="1.25.10.10">
    <property type="entry name" value="Leucine-rich Repeat Variant"/>
    <property type="match status" value="1"/>
</dbReference>
<dbReference type="GO" id="GO:0010608">
    <property type="term" value="P:post-transcriptional regulation of gene expression"/>
    <property type="evidence" value="ECO:0007669"/>
    <property type="project" value="TreeGrafter"/>
</dbReference>
<dbReference type="Proteomes" id="UP000050761">
    <property type="component" value="Unassembled WGS sequence"/>
</dbReference>
<accession>A0A183GNM7</accession>
<reference evidence="6 7" key="1">
    <citation type="submission" date="2018-11" db="EMBL/GenBank/DDBJ databases">
        <authorList>
            <consortium name="Pathogen Informatics"/>
        </authorList>
    </citation>
    <scope>NUCLEOTIDE SEQUENCE [LARGE SCALE GENOMIC DNA]</scope>
</reference>
<dbReference type="PROSITE" id="PS50303">
    <property type="entry name" value="PUM_HD"/>
    <property type="match status" value="1"/>
</dbReference>
<sequence length="158" mass="18327">MILQRFTAYKTHELQPKRFELERITGNVLRFAVHKFASNVIEKCLICASPHHKTLLINEVCGEPGDPSPPILIMMKDQFANYVVQKMLDTADPAYRKKMMYAIKPHIPVLRKFSYGKHIITKLEKYFQKQNNNHNQHNQPIPFELNGVQNQSANNALL</sequence>
<evidence type="ECO:0000313" key="6">
    <source>
        <dbReference type="EMBL" id="VDP44133.1"/>
    </source>
</evidence>
<evidence type="ECO:0000256" key="2">
    <source>
        <dbReference type="ARBA" id="ARBA00022737"/>
    </source>
</evidence>
<dbReference type="OrthoDB" id="668540at2759"/>
<accession>A0A3P8HCN8</accession>
<organism evidence="7 8">
    <name type="scientific">Heligmosomoides polygyrus</name>
    <name type="common">Parasitic roundworm</name>
    <dbReference type="NCBI Taxonomy" id="6339"/>
    <lineage>
        <taxon>Eukaryota</taxon>
        <taxon>Metazoa</taxon>
        <taxon>Ecdysozoa</taxon>
        <taxon>Nematoda</taxon>
        <taxon>Chromadorea</taxon>
        <taxon>Rhabditida</taxon>
        <taxon>Rhabditina</taxon>
        <taxon>Rhabditomorpha</taxon>
        <taxon>Strongyloidea</taxon>
        <taxon>Heligmosomidae</taxon>
        <taxon>Heligmosomoides</taxon>
    </lineage>
</organism>
<dbReference type="InterPro" id="IPR001313">
    <property type="entry name" value="Pumilio_RNA-bd_rpt"/>
</dbReference>
<dbReference type="GO" id="GO:0003730">
    <property type="term" value="F:mRNA 3'-UTR binding"/>
    <property type="evidence" value="ECO:0007669"/>
    <property type="project" value="TreeGrafter"/>
</dbReference>
<dbReference type="InterPro" id="IPR011989">
    <property type="entry name" value="ARM-like"/>
</dbReference>
<keyword evidence="1" id="KW-0217">Developmental protein</keyword>
<dbReference type="GO" id="GO:0005737">
    <property type="term" value="C:cytoplasm"/>
    <property type="evidence" value="ECO:0007669"/>
    <property type="project" value="TreeGrafter"/>
</dbReference>
<dbReference type="InterPro" id="IPR033133">
    <property type="entry name" value="PUM-HD"/>
</dbReference>
<evidence type="ECO:0000313" key="8">
    <source>
        <dbReference type="WBParaSite" id="HPBE_0002429701-mRNA-1"/>
    </source>
</evidence>
<proteinExistence type="predicted"/>
<dbReference type="PANTHER" id="PTHR12537">
    <property type="entry name" value="RNA BINDING PROTEIN PUMILIO-RELATED"/>
    <property type="match status" value="1"/>
</dbReference>
<dbReference type="EMBL" id="UZAH01036135">
    <property type="protein sequence ID" value="VDP44133.1"/>
    <property type="molecule type" value="Genomic_DNA"/>
</dbReference>
<dbReference type="SUPFAM" id="SSF48371">
    <property type="entry name" value="ARM repeat"/>
    <property type="match status" value="1"/>
</dbReference>
<feature type="domain" description="PUM-HD" evidence="5">
    <location>
        <begin position="1"/>
        <end position="127"/>
    </location>
</feature>
<dbReference type="PANTHER" id="PTHR12537:SF12">
    <property type="entry name" value="MATERNAL PROTEIN PUMILIO"/>
    <property type="match status" value="1"/>
</dbReference>
<dbReference type="AlphaFoldDB" id="A0A183GNM7"/>
<evidence type="ECO:0000313" key="7">
    <source>
        <dbReference type="Proteomes" id="UP000050761"/>
    </source>
</evidence>
<feature type="repeat" description="Pumilio" evidence="4">
    <location>
        <begin position="66"/>
        <end position="101"/>
    </location>
</feature>
<dbReference type="GO" id="GO:0030154">
    <property type="term" value="P:cell differentiation"/>
    <property type="evidence" value="ECO:0007669"/>
    <property type="project" value="UniProtKB-KW"/>
</dbReference>
<evidence type="ECO:0000259" key="5">
    <source>
        <dbReference type="PROSITE" id="PS50303"/>
    </source>
</evidence>
<dbReference type="GO" id="GO:0005634">
    <property type="term" value="C:nucleus"/>
    <property type="evidence" value="ECO:0007669"/>
    <property type="project" value="TreeGrafter"/>
</dbReference>
<evidence type="ECO:0000256" key="3">
    <source>
        <dbReference type="ARBA" id="ARBA00022782"/>
    </source>
</evidence>
<dbReference type="SMART" id="SM00025">
    <property type="entry name" value="Pumilio"/>
    <property type="match status" value="2"/>
</dbReference>
<dbReference type="PROSITE" id="PS50302">
    <property type="entry name" value="PUM"/>
    <property type="match status" value="2"/>
</dbReference>
<protein>
    <submittedName>
        <fullName evidence="8">PUM-HD domain-containing protein</fullName>
    </submittedName>
</protein>
<keyword evidence="2" id="KW-0677">Repeat</keyword>
<evidence type="ECO:0000256" key="1">
    <source>
        <dbReference type="ARBA" id="ARBA00022473"/>
    </source>
</evidence>
<feature type="repeat" description="Pumilio" evidence="4">
    <location>
        <begin position="23"/>
        <end position="58"/>
    </location>
</feature>
<dbReference type="WBParaSite" id="HPBE_0002429701-mRNA-1">
    <property type="protein sequence ID" value="HPBE_0002429701-mRNA-1"/>
    <property type="gene ID" value="HPBE_0002429701"/>
</dbReference>
<reference evidence="8" key="2">
    <citation type="submission" date="2019-09" db="UniProtKB">
        <authorList>
            <consortium name="WormBaseParasite"/>
        </authorList>
    </citation>
    <scope>IDENTIFICATION</scope>
</reference>
<dbReference type="InterPro" id="IPR016024">
    <property type="entry name" value="ARM-type_fold"/>
</dbReference>